<keyword evidence="1" id="KW-0343">GTPase activation</keyword>
<dbReference type="PhylomeDB" id="A0A0D2WL98"/>
<dbReference type="PROSITE" id="PS50238">
    <property type="entry name" value="RHOGAP"/>
    <property type="match status" value="1"/>
</dbReference>
<dbReference type="GO" id="GO:0007165">
    <property type="term" value="P:signal transduction"/>
    <property type="evidence" value="ECO:0007669"/>
    <property type="project" value="InterPro"/>
</dbReference>
<dbReference type="InParanoid" id="A0A0D2WL98"/>
<evidence type="ECO:0000259" key="3">
    <source>
        <dbReference type="PROSITE" id="PS50238"/>
    </source>
</evidence>
<feature type="region of interest" description="Disordered" evidence="2">
    <location>
        <begin position="175"/>
        <end position="280"/>
    </location>
</feature>
<dbReference type="InterPro" id="IPR008936">
    <property type="entry name" value="Rho_GTPase_activation_prot"/>
</dbReference>
<dbReference type="GO" id="GO:0051056">
    <property type="term" value="P:regulation of small GTPase mediated signal transduction"/>
    <property type="evidence" value="ECO:0007669"/>
    <property type="project" value="TreeGrafter"/>
</dbReference>
<organism evidence="4 5">
    <name type="scientific">Capsaspora owczarzaki (strain ATCC 30864)</name>
    <dbReference type="NCBI Taxonomy" id="595528"/>
    <lineage>
        <taxon>Eukaryota</taxon>
        <taxon>Filasterea</taxon>
        <taxon>Capsaspora</taxon>
    </lineage>
</organism>
<feature type="compositionally biased region" description="Polar residues" evidence="2">
    <location>
        <begin position="189"/>
        <end position="200"/>
    </location>
</feature>
<feature type="region of interest" description="Disordered" evidence="2">
    <location>
        <begin position="118"/>
        <end position="147"/>
    </location>
</feature>
<feature type="compositionally biased region" description="Low complexity" evidence="2">
    <location>
        <begin position="201"/>
        <end position="230"/>
    </location>
</feature>
<feature type="compositionally biased region" description="Low complexity" evidence="2">
    <location>
        <begin position="251"/>
        <end position="265"/>
    </location>
</feature>
<reference evidence="5" key="1">
    <citation type="submission" date="2011-02" db="EMBL/GenBank/DDBJ databases">
        <title>The Genome Sequence of Capsaspora owczarzaki ATCC 30864.</title>
        <authorList>
            <person name="Russ C."/>
            <person name="Cuomo C."/>
            <person name="Burger G."/>
            <person name="Gray M.W."/>
            <person name="Holland P.W.H."/>
            <person name="King N."/>
            <person name="Lang F.B.F."/>
            <person name="Roger A.J."/>
            <person name="Ruiz-Trillo I."/>
            <person name="Young S.K."/>
            <person name="Zeng Q."/>
            <person name="Gargeya S."/>
            <person name="Alvarado L."/>
            <person name="Berlin A."/>
            <person name="Chapman S.B."/>
            <person name="Chen Z."/>
            <person name="Freedman E."/>
            <person name="Gellesch M."/>
            <person name="Goldberg J."/>
            <person name="Griggs A."/>
            <person name="Gujja S."/>
            <person name="Heilman E."/>
            <person name="Heiman D."/>
            <person name="Howarth C."/>
            <person name="Mehta T."/>
            <person name="Neiman D."/>
            <person name="Pearson M."/>
            <person name="Roberts A."/>
            <person name="Saif S."/>
            <person name="Shea T."/>
            <person name="Shenoy N."/>
            <person name="Sisk P."/>
            <person name="Stolte C."/>
            <person name="Sykes S."/>
            <person name="White J."/>
            <person name="Yandava C."/>
            <person name="Haas B."/>
            <person name="Nusbaum C."/>
            <person name="Birren B."/>
        </authorList>
    </citation>
    <scope>NUCLEOTIDE SEQUENCE</scope>
    <source>
        <strain evidence="5">ATCC 30864</strain>
    </source>
</reference>
<proteinExistence type="predicted"/>
<dbReference type="PANTHER" id="PTHR14963">
    <property type="entry name" value="RHO GTPASE ACTIVATING PROTEIN 18,19-RELATED"/>
    <property type="match status" value="1"/>
</dbReference>
<evidence type="ECO:0000313" key="5">
    <source>
        <dbReference type="Proteomes" id="UP000008743"/>
    </source>
</evidence>
<protein>
    <recommendedName>
        <fullName evidence="3">Rho-GAP domain-containing protein</fullName>
    </recommendedName>
</protein>
<sequence>MWKRRSTAEGDSTSEIGEDELYMDLRDAETLLNSLSLEDQQALISTLDKSDEAEQSEFDELLDWLTDVGYPDLVEVLRAGHVVEDARILALKDRLTATQFDALRRRVLQLNTIIARRSRHSTSRPGSAYSDSSAPASGKSSRSQSVNSTMLETLGGGQDRERILSALANIAASRDNSNRPLSVGDGPSSRRSVSSEIGQNTSASPGSMSSSSSILSLTVPASTGSNNSGSGASGHGKHIRNSSSSHDVKGLAVPAADSVSLASSDSPEHQSSESVNAVPEMEGPAAFTKHTLRRTPTVDAAISEQKLLPKDLSELTNEQLIKARPVALLQLTEIMERHVGTMPIRSKASHSKHARSTFRAAFAQATAAVVNGRRDSQPAQCVFGIPLDTVLDKEKSKVERDKNDYRIAPIFLVRTFEYLMDMAMTSEGLFRKAGSANRIRILRDHCEASRGDVDLYELEAVHPNDVAAILKQFLRELPEPLLTEKFSDTFIATQALRDKQLRIESLQLLMLLLPNSHTAVLRLILPFLAHVATFSETNKMNTSNLALIFAPNVFRAQKPKEHLGKERELQVATAAAFRCMIENHEQLFTVSASILTQVEFLDQQQKLSPAVPAQKEKKYRTLNLFSKSGTQSKRKDLVKWLTSSFEGNSSDSTSSSNNDLPSFQSVSTVTPHAGTPYVLSSSKDVKKLDGIEDDSVVIMRVEMPPNSLSVVHRKAVVVYEKTLALDLINSLVAETAKKSEVTALHMKESESSTRLVNFNENVFELVKKHPNATFALRHTAA</sequence>
<feature type="domain" description="Rho-GAP" evidence="3">
    <location>
        <begin position="385"/>
        <end position="588"/>
    </location>
</feature>
<dbReference type="SMART" id="SM00324">
    <property type="entry name" value="RhoGAP"/>
    <property type="match status" value="1"/>
</dbReference>
<dbReference type="PANTHER" id="PTHR14963:SF1">
    <property type="entry name" value="RHO GTPASE-ACTIVATING PROTEIN CONUNDRUM"/>
    <property type="match status" value="1"/>
</dbReference>
<dbReference type="CDD" id="cd00159">
    <property type="entry name" value="RhoGAP"/>
    <property type="match status" value="1"/>
</dbReference>
<feature type="region of interest" description="Disordered" evidence="2">
    <location>
        <begin position="645"/>
        <end position="666"/>
    </location>
</feature>
<dbReference type="Gene3D" id="1.10.555.10">
    <property type="entry name" value="Rho GTPase activation protein"/>
    <property type="match status" value="1"/>
</dbReference>
<dbReference type="OrthoDB" id="410651at2759"/>
<dbReference type="EMBL" id="KE346361">
    <property type="protein sequence ID" value="KJE90563.1"/>
    <property type="molecule type" value="Genomic_DNA"/>
</dbReference>
<name>A0A0D2WL98_CAPO3</name>
<dbReference type="Pfam" id="PF00620">
    <property type="entry name" value="RhoGAP"/>
    <property type="match status" value="1"/>
</dbReference>
<dbReference type="GO" id="GO:0005096">
    <property type="term" value="F:GTPase activator activity"/>
    <property type="evidence" value="ECO:0007669"/>
    <property type="project" value="UniProtKB-KW"/>
</dbReference>
<dbReference type="GO" id="GO:0005737">
    <property type="term" value="C:cytoplasm"/>
    <property type="evidence" value="ECO:0007669"/>
    <property type="project" value="TreeGrafter"/>
</dbReference>
<feature type="compositionally biased region" description="Low complexity" evidence="2">
    <location>
        <begin position="130"/>
        <end position="145"/>
    </location>
</feature>
<dbReference type="SUPFAM" id="SSF48350">
    <property type="entry name" value="GTPase activation domain, GAP"/>
    <property type="match status" value="1"/>
</dbReference>
<evidence type="ECO:0000313" key="4">
    <source>
        <dbReference type="EMBL" id="KJE90563.1"/>
    </source>
</evidence>
<gene>
    <name evidence="4" type="ORF">CAOG_001863</name>
</gene>
<dbReference type="InterPro" id="IPR000198">
    <property type="entry name" value="RhoGAP_dom"/>
</dbReference>
<dbReference type="RefSeq" id="XP_004364731.2">
    <property type="nucleotide sequence ID" value="XM_004364674.2"/>
</dbReference>
<dbReference type="eggNOG" id="KOG2200">
    <property type="taxonomic scope" value="Eukaryota"/>
</dbReference>
<dbReference type="STRING" id="595528.A0A0D2WL98"/>
<dbReference type="AlphaFoldDB" id="A0A0D2WL98"/>
<accession>A0A0D2WL98</accession>
<dbReference type="Proteomes" id="UP000008743">
    <property type="component" value="Unassembled WGS sequence"/>
</dbReference>
<feature type="compositionally biased region" description="Low complexity" evidence="2">
    <location>
        <begin position="645"/>
        <end position="658"/>
    </location>
</feature>
<dbReference type="GO" id="GO:0030833">
    <property type="term" value="P:regulation of actin filament polymerization"/>
    <property type="evidence" value="ECO:0007669"/>
    <property type="project" value="TreeGrafter"/>
</dbReference>
<evidence type="ECO:0000256" key="2">
    <source>
        <dbReference type="SAM" id="MobiDB-lite"/>
    </source>
</evidence>
<keyword evidence="5" id="KW-1185">Reference proteome</keyword>
<evidence type="ECO:0000256" key="1">
    <source>
        <dbReference type="ARBA" id="ARBA00022468"/>
    </source>
</evidence>